<protein>
    <recommendedName>
        <fullName evidence="4">Myb-like domain-containing protein</fullName>
    </recommendedName>
</protein>
<accession>A0A2N6NTC9</accession>
<evidence type="ECO:0000313" key="2">
    <source>
        <dbReference type="EMBL" id="PMB70524.1"/>
    </source>
</evidence>
<comment type="caution">
    <text evidence="2">The sequence shown here is derived from an EMBL/GenBank/DDBJ whole genome shotgun (WGS) entry which is preliminary data.</text>
</comment>
<evidence type="ECO:0000256" key="1">
    <source>
        <dbReference type="SAM" id="MobiDB-lite"/>
    </source>
</evidence>
<feature type="compositionally biased region" description="Basic and acidic residues" evidence="1">
    <location>
        <begin position="80"/>
        <end position="92"/>
    </location>
</feature>
<reference evidence="2 3" key="1">
    <citation type="journal article" date="2016" name="Appl. Microbiol. Biotechnol.">
        <title>Characterization of T-DNA insertion mutants with decreased virulence in the entomopathogenic fungus Beauveria bassiana JEF-007.</title>
        <authorList>
            <person name="Kim S."/>
            <person name="Lee S.J."/>
            <person name="Nai Y.S."/>
            <person name="Yu J.S."/>
            <person name="Lee M.R."/>
            <person name="Yang Y.T."/>
            <person name="Kim J.S."/>
        </authorList>
    </citation>
    <scope>NUCLEOTIDE SEQUENCE [LARGE SCALE GENOMIC DNA]</scope>
    <source>
        <strain evidence="2 3">JEF-007</strain>
    </source>
</reference>
<organism evidence="2 3">
    <name type="scientific">Beauveria bassiana</name>
    <name type="common">White muscardine disease fungus</name>
    <name type="synonym">Tritirachium shiotae</name>
    <dbReference type="NCBI Taxonomy" id="176275"/>
    <lineage>
        <taxon>Eukaryota</taxon>
        <taxon>Fungi</taxon>
        <taxon>Dikarya</taxon>
        <taxon>Ascomycota</taxon>
        <taxon>Pezizomycotina</taxon>
        <taxon>Sordariomycetes</taxon>
        <taxon>Hypocreomycetidae</taxon>
        <taxon>Hypocreales</taxon>
        <taxon>Cordycipitaceae</taxon>
        <taxon>Beauveria</taxon>
    </lineage>
</organism>
<evidence type="ECO:0008006" key="4">
    <source>
        <dbReference type="Google" id="ProtNLM"/>
    </source>
</evidence>
<proteinExistence type="predicted"/>
<dbReference type="Proteomes" id="UP000235728">
    <property type="component" value="Unassembled WGS sequence"/>
</dbReference>
<name>A0A2N6NTC9_BEABA</name>
<sequence>MAKVAAEAKSAAWTEEARYQFLLRIIGQFQRNGQSIKWDEINIPGRTQKSLQHQWAKIKSQVAELEKAAGQPSDSSTPTKAKEGAGTKRKADAIPTPEATPRKNTSQQVAYYNVKVR</sequence>
<dbReference type="OMA" id="IPGRTQK"/>
<evidence type="ECO:0000313" key="3">
    <source>
        <dbReference type="Proteomes" id="UP000235728"/>
    </source>
</evidence>
<gene>
    <name evidence="2" type="ORF">BM221_002975</name>
</gene>
<feature type="region of interest" description="Disordered" evidence="1">
    <location>
        <begin position="63"/>
        <end position="117"/>
    </location>
</feature>
<dbReference type="EMBL" id="MRVG01000003">
    <property type="protein sequence ID" value="PMB70524.1"/>
    <property type="molecule type" value="Genomic_DNA"/>
</dbReference>
<dbReference type="AlphaFoldDB" id="A0A2N6NTC9"/>